<dbReference type="OrthoDB" id="9801052at2"/>
<keyword evidence="3" id="KW-1185">Reference proteome</keyword>
<accession>A0A2N3HIX5</accession>
<sequence length="230" mass="25962">MSSTHFKDFLKNSSSKPLRVLNPDIPNSKYIPIDLSVNNAQLHTLDVSKVSVLQNYIQNQVNQHSGLLAYGGYNEVRDIYKRSHHFNENGATERNIHLGVDLWIAAETPIFCPLDAIVHSFKNNTNFGDYGPTIILKHTINEVEFNTLYGHLSLASLNNIETGKPIRQGEPFATLGDTTVNGDYPPHLHFQIIKDLQGYKGDYPGVCNKKDLEFYLDNCPNPEVLLRLEL</sequence>
<evidence type="ECO:0000313" key="3">
    <source>
        <dbReference type="Proteomes" id="UP000233435"/>
    </source>
</evidence>
<dbReference type="EMBL" id="PJEO01000040">
    <property type="protein sequence ID" value="PKQ44842.1"/>
    <property type="molecule type" value="Genomic_DNA"/>
</dbReference>
<evidence type="ECO:0000313" key="2">
    <source>
        <dbReference type="EMBL" id="PKQ44842.1"/>
    </source>
</evidence>
<gene>
    <name evidence="2" type="ORF">CSW08_11045</name>
</gene>
<proteinExistence type="predicted"/>
<dbReference type="InterPro" id="IPR011055">
    <property type="entry name" value="Dup_hybrid_motif"/>
</dbReference>
<dbReference type="RefSeq" id="WP_106659948.1">
    <property type="nucleotide sequence ID" value="NZ_PJEO01000040.1"/>
</dbReference>
<dbReference type="Proteomes" id="UP000233435">
    <property type="component" value="Unassembled WGS sequence"/>
</dbReference>
<feature type="domain" description="M23ase beta-sheet core" evidence="1">
    <location>
        <begin position="96"/>
        <end position="195"/>
    </location>
</feature>
<protein>
    <submittedName>
        <fullName evidence="2">Peptidase M23</fullName>
    </submittedName>
</protein>
<dbReference type="InterPro" id="IPR050570">
    <property type="entry name" value="Cell_wall_metabolism_enzyme"/>
</dbReference>
<comment type="caution">
    <text evidence="2">The sequence shown here is derived from an EMBL/GenBank/DDBJ whole genome shotgun (WGS) entry which is preliminary data.</text>
</comment>
<dbReference type="PANTHER" id="PTHR21666">
    <property type="entry name" value="PEPTIDASE-RELATED"/>
    <property type="match status" value="1"/>
</dbReference>
<dbReference type="CDD" id="cd12797">
    <property type="entry name" value="M23_peptidase"/>
    <property type="match status" value="1"/>
</dbReference>
<reference evidence="2 3" key="1">
    <citation type="submission" date="2017-12" db="EMBL/GenBank/DDBJ databases">
        <title>Confluentibacter flavum sp. nov., isolated from the saline lake.</title>
        <authorList>
            <person name="Yu L."/>
        </authorList>
    </citation>
    <scope>NUCLEOTIDE SEQUENCE [LARGE SCALE GENOMIC DNA]</scope>
    <source>
        <strain evidence="2 3">3B</strain>
    </source>
</reference>
<evidence type="ECO:0000259" key="1">
    <source>
        <dbReference type="Pfam" id="PF01551"/>
    </source>
</evidence>
<dbReference type="SUPFAM" id="SSF51261">
    <property type="entry name" value="Duplicated hybrid motif"/>
    <property type="match status" value="1"/>
</dbReference>
<organism evidence="2 3">
    <name type="scientific">Confluentibacter flavum</name>
    <dbReference type="NCBI Taxonomy" id="1909700"/>
    <lineage>
        <taxon>Bacteria</taxon>
        <taxon>Pseudomonadati</taxon>
        <taxon>Bacteroidota</taxon>
        <taxon>Flavobacteriia</taxon>
        <taxon>Flavobacteriales</taxon>
        <taxon>Flavobacteriaceae</taxon>
        <taxon>Confluentibacter</taxon>
    </lineage>
</organism>
<name>A0A2N3HIX5_9FLAO</name>
<dbReference type="GO" id="GO:0004222">
    <property type="term" value="F:metalloendopeptidase activity"/>
    <property type="evidence" value="ECO:0007669"/>
    <property type="project" value="TreeGrafter"/>
</dbReference>
<dbReference type="InterPro" id="IPR016047">
    <property type="entry name" value="M23ase_b-sheet_dom"/>
</dbReference>
<dbReference type="Pfam" id="PF01551">
    <property type="entry name" value="Peptidase_M23"/>
    <property type="match status" value="1"/>
</dbReference>
<dbReference type="PANTHER" id="PTHR21666:SF270">
    <property type="entry name" value="MUREIN HYDROLASE ACTIVATOR ENVC"/>
    <property type="match status" value="1"/>
</dbReference>
<dbReference type="AlphaFoldDB" id="A0A2N3HIX5"/>
<dbReference type="Gene3D" id="2.70.70.10">
    <property type="entry name" value="Glucose Permease (Domain IIA)"/>
    <property type="match status" value="1"/>
</dbReference>